<dbReference type="GO" id="GO:0030313">
    <property type="term" value="C:cell envelope"/>
    <property type="evidence" value="ECO:0007669"/>
    <property type="project" value="UniProtKB-SubCell"/>
</dbReference>
<keyword evidence="12 17" id="KW-0408">Iron</keyword>
<name>Q2W5X8_PARM1</name>
<organism evidence="20 21">
    <name type="scientific">Paramagnetospirillum magneticum (strain ATCC 700264 / AMB-1)</name>
    <name type="common">Magnetospirillum magneticum</name>
    <dbReference type="NCBI Taxonomy" id="342108"/>
    <lineage>
        <taxon>Bacteria</taxon>
        <taxon>Pseudomonadati</taxon>
        <taxon>Pseudomonadota</taxon>
        <taxon>Alphaproteobacteria</taxon>
        <taxon>Rhodospirillales</taxon>
        <taxon>Magnetospirillaceae</taxon>
        <taxon>Paramagnetospirillum</taxon>
    </lineage>
</organism>
<proteinExistence type="inferred from homology"/>
<evidence type="ECO:0000256" key="5">
    <source>
        <dbReference type="ARBA" id="ARBA00011771"/>
    </source>
</evidence>
<evidence type="ECO:0000256" key="15">
    <source>
        <dbReference type="ARBA" id="ARBA00023291"/>
    </source>
</evidence>
<evidence type="ECO:0000256" key="16">
    <source>
        <dbReference type="ARBA" id="ARBA00048757"/>
    </source>
</evidence>
<evidence type="ECO:0000256" key="11">
    <source>
        <dbReference type="ARBA" id="ARBA00023002"/>
    </source>
</evidence>
<comment type="cofactor">
    <cofactor evidence="2">
        <name>[4Fe-4S] cluster</name>
        <dbReference type="ChEBI" id="CHEBI:49883"/>
    </cofactor>
</comment>
<feature type="binding site" evidence="17">
    <location>
        <position position="250"/>
    </location>
    <ligand>
        <name>[3Fe-4S] cluster</name>
        <dbReference type="ChEBI" id="CHEBI:21137"/>
    </ligand>
</feature>
<dbReference type="Pfam" id="PF14720">
    <property type="entry name" value="NiFe_hyd_SSU_C"/>
    <property type="match status" value="1"/>
</dbReference>
<keyword evidence="8 17" id="KW-0004">4Fe-4S</keyword>
<dbReference type="PANTHER" id="PTHR30013">
    <property type="entry name" value="NIFE / NIFESE HYDROGENASE SMALL SUBUNIT FAMILY MEMBER"/>
    <property type="match status" value="1"/>
</dbReference>
<dbReference type="PIRSF" id="PIRSF000310">
    <property type="entry name" value="NiFe_hyd_ssu"/>
    <property type="match status" value="1"/>
</dbReference>
<evidence type="ECO:0000256" key="10">
    <source>
        <dbReference type="ARBA" id="ARBA00022729"/>
    </source>
</evidence>
<dbReference type="GO" id="GO:0044569">
    <property type="term" value="C:[Ni-Fe] hydrogenase complex"/>
    <property type="evidence" value="ECO:0007669"/>
    <property type="project" value="TreeGrafter"/>
</dbReference>
<reference evidence="20 21" key="1">
    <citation type="journal article" date="2005" name="DNA Res.">
        <title>Complete genome sequence of the facultative anaerobic magnetotactic bacterium Magnetospirillum sp. strain AMB-1.</title>
        <authorList>
            <person name="Matsunaga T."/>
            <person name="Okamura Y."/>
            <person name="Fukuda Y."/>
            <person name="Wahyudi A.T."/>
            <person name="Murase Y."/>
            <person name="Takeyama H."/>
        </authorList>
    </citation>
    <scope>NUCLEOTIDE SEQUENCE [LARGE SCALE GENOMIC DNA]</scope>
    <source>
        <strain evidence="21">ATCC 700264 / AMB-1</strain>
    </source>
</reference>
<dbReference type="InterPro" id="IPR037024">
    <property type="entry name" value="NiFe_Hase_small_N_sf"/>
</dbReference>
<keyword evidence="9 17" id="KW-0479">Metal-binding</keyword>
<dbReference type="PANTHER" id="PTHR30013:SF5">
    <property type="entry name" value="HYDROGENASE SMALL SUBUNIT"/>
    <property type="match status" value="1"/>
</dbReference>
<dbReference type="AlphaFoldDB" id="Q2W5X8"/>
<dbReference type="InterPro" id="IPR001821">
    <property type="entry name" value="NiFe_hydrogenase_ssu"/>
</dbReference>
<evidence type="ECO:0000313" key="21">
    <source>
        <dbReference type="Proteomes" id="UP000007058"/>
    </source>
</evidence>
<keyword evidence="13 17" id="KW-0411">Iron-sulfur</keyword>
<evidence type="ECO:0000259" key="19">
    <source>
        <dbReference type="Pfam" id="PF14720"/>
    </source>
</evidence>
<dbReference type="Pfam" id="PF01058">
    <property type="entry name" value="Oxidored_q6"/>
    <property type="match status" value="1"/>
</dbReference>
<evidence type="ECO:0000256" key="12">
    <source>
        <dbReference type="ARBA" id="ARBA00023004"/>
    </source>
</evidence>
<evidence type="ECO:0000256" key="8">
    <source>
        <dbReference type="ARBA" id="ARBA00022485"/>
    </source>
</evidence>
<evidence type="ECO:0000256" key="3">
    <source>
        <dbReference type="ARBA" id="ARBA00004196"/>
    </source>
</evidence>
<dbReference type="GO" id="GO:0008901">
    <property type="term" value="F:ferredoxin hydrogenase activity"/>
    <property type="evidence" value="ECO:0007669"/>
    <property type="project" value="InterPro"/>
</dbReference>
<comment type="cofactor">
    <cofactor evidence="1">
        <name>[3Fe-4S] cluster</name>
        <dbReference type="ChEBI" id="CHEBI:21137"/>
    </cofactor>
</comment>
<dbReference type="GO" id="GO:0051538">
    <property type="term" value="F:3 iron, 4 sulfur cluster binding"/>
    <property type="evidence" value="ECO:0007669"/>
    <property type="project" value="UniProtKB-KW"/>
</dbReference>
<keyword evidence="14" id="KW-0472">Membrane</keyword>
<dbReference type="GO" id="GO:0051539">
    <property type="term" value="F:4 iron, 4 sulfur cluster binding"/>
    <property type="evidence" value="ECO:0007669"/>
    <property type="project" value="UniProtKB-KW"/>
</dbReference>
<dbReference type="HOGENOM" id="CLU_046107_1_0_5"/>
<dbReference type="GO" id="GO:0033748">
    <property type="term" value="F:hydrogenase (acceptor) activity"/>
    <property type="evidence" value="ECO:0007669"/>
    <property type="project" value="UniProtKB-EC"/>
</dbReference>
<dbReference type="GO" id="GO:0016020">
    <property type="term" value="C:membrane"/>
    <property type="evidence" value="ECO:0007669"/>
    <property type="project" value="TreeGrafter"/>
</dbReference>
<dbReference type="InterPro" id="IPR037148">
    <property type="entry name" value="NiFe-Hase_small_C_sf"/>
</dbReference>
<evidence type="ECO:0000313" key="20">
    <source>
        <dbReference type="EMBL" id="BAE50747.1"/>
    </source>
</evidence>
<dbReference type="GO" id="GO:0046872">
    <property type="term" value="F:metal ion binding"/>
    <property type="evidence" value="ECO:0007669"/>
    <property type="project" value="UniProtKB-KW"/>
</dbReference>
<evidence type="ECO:0000256" key="13">
    <source>
        <dbReference type="ARBA" id="ARBA00023014"/>
    </source>
</evidence>
<dbReference type="EC" id="1.12.99.6" evidence="6"/>
<evidence type="ECO:0000256" key="7">
    <source>
        <dbReference type="ARBA" id="ARBA00022475"/>
    </source>
</evidence>
<dbReference type="OrthoDB" id="9766729at2"/>
<dbReference type="GO" id="GO:0009061">
    <property type="term" value="P:anaerobic respiration"/>
    <property type="evidence" value="ECO:0007669"/>
    <property type="project" value="TreeGrafter"/>
</dbReference>
<feature type="binding site" evidence="17">
    <location>
        <position position="214"/>
    </location>
    <ligand>
        <name>[4Fe-4S] cluster</name>
        <dbReference type="ChEBI" id="CHEBI:49883"/>
        <label>2</label>
    </ligand>
</feature>
<protein>
    <recommendedName>
        <fullName evidence="6">hydrogenase (acceptor)</fullName>
        <ecNumber evidence="6">1.12.99.6</ecNumber>
    </recommendedName>
</protein>
<feature type="binding site" evidence="17">
    <location>
        <position position="241"/>
    </location>
    <ligand>
        <name>[4Fe-4S] cluster</name>
        <dbReference type="ChEBI" id="CHEBI:49883"/>
        <label>2</label>
    </ligand>
</feature>
<dbReference type="STRING" id="342108.amb1943"/>
<dbReference type="Gene3D" id="4.10.480.10">
    <property type="entry name" value="Cytochrome-c3 hydrogenase, C-terminal domain"/>
    <property type="match status" value="1"/>
</dbReference>
<evidence type="ECO:0000256" key="6">
    <source>
        <dbReference type="ARBA" id="ARBA00012082"/>
    </source>
</evidence>
<feature type="binding site" evidence="17">
    <location>
        <position position="172"/>
    </location>
    <ligand>
        <name>[4Fe-4S] cluster</name>
        <dbReference type="ChEBI" id="CHEBI:49883"/>
        <label>1</label>
    </ligand>
</feature>
<dbReference type="EMBL" id="AP007255">
    <property type="protein sequence ID" value="BAE50747.1"/>
    <property type="molecule type" value="Genomic_DNA"/>
</dbReference>
<evidence type="ECO:0000256" key="14">
    <source>
        <dbReference type="ARBA" id="ARBA00023136"/>
    </source>
</evidence>
<keyword evidence="15 17" id="KW-0003">3Fe-4S</keyword>
<evidence type="ECO:0000256" key="1">
    <source>
        <dbReference type="ARBA" id="ARBA00001927"/>
    </source>
</evidence>
<evidence type="ECO:0000259" key="18">
    <source>
        <dbReference type="Pfam" id="PF01058"/>
    </source>
</evidence>
<feature type="binding site" evidence="17">
    <location>
        <position position="211"/>
    </location>
    <ligand>
        <name>[4Fe-4S] cluster</name>
        <dbReference type="ChEBI" id="CHEBI:49883"/>
        <label>2</label>
    </ligand>
</feature>
<comment type="catalytic activity">
    <reaction evidence="16">
        <text>H2 + A = AH2</text>
        <dbReference type="Rhea" id="RHEA:12116"/>
        <dbReference type="ChEBI" id="CHEBI:13193"/>
        <dbReference type="ChEBI" id="CHEBI:17499"/>
        <dbReference type="ChEBI" id="CHEBI:18276"/>
        <dbReference type="EC" id="1.12.99.6"/>
    </reaction>
</comment>
<feature type="binding site" evidence="17">
    <location>
        <position position="21"/>
    </location>
    <ligand>
        <name>[4Fe-4S] cluster</name>
        <dbReference type="ChEBI" id="CHEBI:49883"/>
        <label>1</label>
    </ligand>
</feature>
<dbReference type="SUPFAM" id="SSF56770">
    <property type="entry name" value="HydA/Nqo6-like"/>
    <property type="match status" value="1"/>
</dbReference>
<feature type="binding site" evidence="17">
    <location>
        <position position="24"/>
    </location>
    <ligand>
        <name>[4Fe-4S] cluster</name>
        <dbReference type="ChEBI" id="CHEBI:49883"/>
        <label>1</label>
    </ligand>
</feature>
<dbReference type="InterPro" id="IPR006137">
    <property type="entry name" value="NADH_UbQ_OxRdtase-like_20kDa"/>
</dbReference>
<comment type="similarity">
    <text evidence="4">Belongs to the [NiFe]/[NiFeSe] hydrogenase small subunit family.</text>
</comment>
<dbReference type="GO" id="GO:0009375">
    <property type="term" value="C:ferredoxin hydrogenase complex"/>
    <property type="evidence" value="ECO:0007669"/>
    <property type="project" value="InterPro"/>
</dbReference>
<evidence type="ECO:0000256" key="17">
    <source>
        <dbReference type="PIRSR" id="PIRSR000310-1"/>
    </source>
</evidence>
<evidence type="ECO:0000256" key="4">
    <source>
        <dbReference type="ARBA" id="ARBA00006605"/>
    </source>
</evidence>
<dbReference type="Proteomes" id="UP000007058">
    <property type="component" value="Chromosome"/>
</dbReference>
<dbReference type="PRINTS" id="PR00614">
    <property type="entry name" value="NIHGNASESMLL"/>
</dbReference>
<keyword evidence="7" id="KW-1003">Cell membrane</keyword>
<evidence type="ECO:0000256" key="2">
    <source>
        <dbReference type="ARBA" id="ARBA00001966"/>
    </source>
</evidence>
<sequence length="341" mass="35509">MVAPSPPPDTYNVLWLQAASCGGCTMAALAADDTGLLRSMARFGIRLLWHPSLSEESGAEALAVLEDCATGKLRLDCLCVEGSVLLGPNGSGRFQMLSGSGAPMKDWIARLAPKARHVVAVGSCAAFGGMPAAGHNPTDARGLQYSGWDPGGALGKAFRAGSGLPVVNIAGCAPHPGWMIETLAALALGDVSAEHLDALGRPRAYADHLAHHGCGRNEFYEFKASAARPSDRGCLMENLGCRATQAPGDCNIRRWNGYGSCTDGGYACINCTSPAFETPSGPFQETAKVAGIPVGLPVDMPKAWFVALAALSKSATPQRVRTNAHADHVIVPPARKPLKSP</sequence>
<dbReference type="KEGG" id="mag:amb1943"/>
<feature type="binding site" evidence="17">
    <location>
        <position position="268"/>
    </location>
    <ligand>
        <name>[3Fe-4S] cluster</name>
        <dbReference type="ChEBI" id="CHEBI:21137"/>
    </ligand>
</feature>
<comment type="subcellular location">
    <subcellularLocation>
        <location evidence="3">Cell envelope</location>
    </subcellularLocation>
</comment>
<keyword evidence="21" id="KW-1185">Reference proteome</keyword>
<feature type="domain" description="NADH:ubiquinone oxidoreductase-like 20kDa subunit" evidence="18">
    <location>
        <begin position="21"/>
        <end position="186"/>
    </location>
</feature>
<dbReference type="InterPro" id="IPR027394">
    <property type="entry name" value="Cytochrome-c3_hydrogenase_C"/>
</dbReference>
<dbReference type="GO" id="GO:0009055">
    <property type="term" value="F:electron transfer activity"/>
    <property type="evidence" value="ECO:0007669"/>
    <property type="project" value="TreeGrafter"/>
</dbReference>
<feature type="binding site" evidence="17">
    <location>
        <position position="124"/>
    </location>
    <ligand>
        <name>[4Fe-4S] cluster</name>
        <dbReference type="ChEBI" id="CHEBI:49883"/>
        <label>1</label>
    </ligand>
</feature>
<evidence type="ECO:0000256" key="9">
    <source>
        <dbReference type="ARBA" id="ARBA00022723"/>
    </source>
</evidence>
<gene>
    <name evidence="20" type="ordered locus">amb1943</name>
</gene>
<dbReference type="RefSeq" id="WP_011384346.1">
    <property type="nucleotide sequence ID" value="NC_007626.1"/>
</dbReference>
<accession>Q2W5X8</accession>
<feature type="binding site" evidence="17">
    <location>
        <position position="271"/>
    </location>
    <ligand>
        <name>[3Fe-4S] cluster</name>
        <dbReference type="ChEBI" id="CHEBI:21137"/>
    </ligand>
</feature>
<keyword evidence="10" id="KW-0732">Signal</keyword>
<feature type="binding site" evidence="17">
    <location>
        <position position="234"/>
    </location>
    <ligand>
        <name>[4Fe-4S] cluster</name>
        <dbReference type="ChEBI" id="CHEBI:49883"/>
        <label>2</label>
    </ligand>
</feature>
<comment type="subunit">
    <text evidence="5">Heterodimer of a large and a small subunit.</text>
</comment>
<feature type="domain" description="Cytochrome-c3 hydrogenase C-terminal" evidence="19">
    <location>
        <begin position="208"/>
        <end position="283"/>
    </location>
</feature>
<keyword evidence="11" id="KW-0560">Oxidoreductase</keyword>
<dbReference type="Gene3D" id="3.40.50.700">
    <property type="entry name" value="NADH:ubiquinone oxidoreductase-like, 20kDa subunit"/>
    <property type="match status" value="1"/>
</dbReference>